<reference evidence="3 4" key="1">
    <citation type="submission" date="2017-06" db="EMBL/GenBank/DDBJ databases">
        <authorList>
            <person name="Kim H.J."/>
            <person name="Triplett B.A."/>
        </authorList>
    </citation>
    <scope>NUCLEOTIDE SEQUENCE [LARGE SCALE GENOMIC DNA]</scope>
    <source>
        <strain evidence="3 4">U15</strain>
    </source>
</reference>
<dbReference type="SUPFAM" id="SSF53850">
    <property type="entry name" value="Periplasmic binding protein-like II"/>
    <property type="match status" value="1"/>
</dbReference>
<keyword evidence="3" id="KW-0675">Receptor</keyword>
<evidence type="ECO:0000256" key="1">
    <source>
        <dbReference type="ARBA" id="ARBA00006987"/>
    </source>
</evidence>
<feature type="chain" id="PRO_5012669916" evidence="2">
    <location>
        <begin position="29"/>
        <end position="329"/>
    </location>
</feature>
<dbReference type="InterPro" id="IPR006311">
    <property type="entry name" value="TAT_signal"/>
</dbReference>
<dbReference type="AlphaFoldDB" id="A0A239LY83"/>
<dbReference type="CDD" id="cd13578">
    <property type="entry name" value="PBP2_Bug27"/>
    <property type="match status" value="1"/>
</dbReference>
<evidence type="ECO:0000313" key="3">
    <source>
        <dbReference type="EMBL" id="SNT35315.1"/>
    </source>
</evidence>
<evidence type="ECO:0000313" key="4">
    <source>
        <dbReference type="Proteomes" id="UP000198284"/>
    </source>
</evidence>
<protein>
    <submittedName>
        <fullName evidence="3">Tripartite-type tricarboxylate transporter, receptor component TctC</fullName>
    </submittedName>
</protein>
<evidence type="ECO:0000256" key="2">
    <source>
        <dbReference type="SAM" id="SignalP"/>
    </source>
</evidence>
<organism evidence="3 4">
    <name type="scientific">Noviherbaspirillum humi</name>
    <dbReference type="NCBI Taxonomy" id="1688639"/>
    <lineage>
        <taxon>Bacteria</taxon>
        <taxon>Pseudomonadati</taxon>
        <taxon>Pseudomonadota</taxon>
        <taxon>Betaproteobacteria</taxon>
        <taxon>Burkholderiales</taxon>
        <taxon>Oxalobacteraceae</taxon>
        <taxon>Noviherbaspirillum</taxon>
    </lineage>
</organism>
<dbReference type="Proteomes" id="UP000198284">
    <property type="component" value="Unassembled WGS sequence"/>
</dbReference>
<dbReference type="EMBL" id="FZOT01000028">
    <property type="protein sequence ID" value="SNT35315.1"/>
    <property type="molecule type" value="Genomic_DNA"/>
</dbReference>
<keyword evidence="2" id="KW-0732">Signal</keyword>
<dbReference type="PANTHER" id="PTHR42928">
    <property type="entry name" value="TRICARBOXYLATE-BINDING PROTEIN"/>
    <property type="match status" value="1"/>
</dbReference>
<dbReference type="Gene3D" id="3.40.190.10">
    <property type="entry name" value="Periplasmic binding protein-like II"/>
    <property type="match status" value="1"/>
</dbReference>
<dbReference type="InterPro" id="IPR005064">
    <property type="entry name" value="BUG"/>
</dbReference>
<accession>A0A239LY83</accession>
<dbReference type="PIRSF" id="PIRSF017082">
    <property type="entry name" value="YflP"/>
    <property type="match status" value="1"/>
</dbReference>
<dbReference type="RefSeq" id="WP_089401697.1">
    <property type="nucleotide sequence ID" value="NZ_FZOT01000028.1"/>
</dbReference>
<name>A0A239LY83_9BURK</name>
<keyword evidence="4" id="KW-1185">Reference proteome</keyword>
<dbReference type="PROSITE" id="PS51318">
    <property type="entry name" value="TAT"/>
    <property type="match status" value="1"/>
</dbReference>
<dbReference type="Gene3D" id="3.40.190.150">
    <property type="entry name" value="Bordetella uptake gene, domain 1"/>
    <property type="match status" value="1"/>
</dbReference>
<dbReference type="PANTHER" id="PTHR42928:SF5">
    <property type="entry name" value="BLR1237 PROTEIN"/>
    <property type="match status" value="1"/>
</dbReference>
<dbReference type="Pfam" id="PF03401">
    <property type="entry name" value="TctC"/>
    <property type="match status" value="1"/>
</dbReference>
<sequence>MKSSKRLLLQASLAAAVMAAFAPLASHAQQWPAKQPIKLVVPYAAGGFADLRARQLATKLSKSLGANVIVENKPGAGGVVGTDFVAKSAPDGYTLGMGNLAPLAVNPTLMKQMPYNAAKDLQPVVLIEKAPLFLMTNPSSGIASVADLIAKAKANPGKYGFASSGIGGAHHLSGEMLNMLAGVQLTHVPYKGGAPATTDLFAGHVPLMFEMGYSALPNLRTGKVKALAVSSTRRLAVAPDVMTMQEAGLKNFASYNWQGVVAPAGTPSDIVNRLNKEINAALAAPDMRASIEETGAEVGGGSPEDFAKFIRSETDTWAKVIKSAKIEAQ</sequence>
<proteinExistence type="inferred from homology"/>
<feature type="signal peptide" evidence="2">
    <location>
        <begin position="1"/>
        <end position="28"/>
    </location>
</feature>
<dbReference type="OrthoDB" id="8678477at2"/>
<gene>
    <name evidence="3" type="ORF">SAMN06265795_1289</name>
</gene>
<comment type="similarity">
    <text evidence="1">Belongs to the UPF0065 (bug) family.</text>
</comment>
<dbReference type="InterPro" id="IPR042100">
    <property type="entry name" value="Bug_dom1"/>
</dbReference>